<accession>A0AAN9QW02</accession>
<keyword evidence="1" id="KW-1133">Transmembrane helix</keyword>
<organism evidence="2 3">
    <name type="scientific">Canavalia gladiata</name>
    <name type="common">Sword bean</name>
    <name type="synonym">Dolichos gladiatus</name>
    <dbReference type="NCBI Taxonomy" id="3824"/>
    <lineage>
        <taxon>Eukaryota</taxon>
        <taxon>Viridiplantae</taxon>
        <taxon>Streptophyta</taxon>
        <taxon>Embryophyta</taxon>
        <taxon>Tracheophyta</taxon>
        <taxon>Spermatophyta</taxon>
        <taxon>Magnoliopsida</taxon>
        <taxon>eudicotyledons</taxon>
        <taxon>Gunneridae</taxon>
        <taxon>Pentapetalae</taxon>
        <taxon>rosids</taxon>
        <taxon>fabids</taxon>
        <taxon>Fabales</taxon>
        <taxon>Fabaceae</taxon>
        <taxon>Papilionoideae</taxon>
        <taxon>50 kb inversion clade</taxon>
        <taxon>NPAAA clade</taxon>
        <taxon>indigoferoid/millettioid clade</taxon>
        <taxon>Phaseoleae</taxon>
        <taxon>Canavalia</taxon>
    </lineage>
</organism>
<protein>
    <submittedName>
        <fullName evidence="2">Uncharacterized protein</fullName>
    </submittedName>
</protein>
<evidence type="ECO:0000313" key="2">
    <source>
        <dbReference type="EMBL" id="KAK7349624.1"/>
    </source>
</evidence>
<evidence type="ECO:0000256" key="1">
    <source>
        <dbReference type="SAM" id="Phobius"/>
    </source>
</evidence>
<name>A0AAN9QW02_CANGL</name>
<keyword evidence="1" id="KW-0812">Transmembrane</keyword>
<keyword evidence="3" id="KW-1185">Reference proteome</keyword>
<evidence type="ECO:0000313" key="3">
    <source>
        <dbReference type="Proteomes" id="UP001367508"/>
    </source>
</evidence>
<dbReference type="PANTHER" id="PTHR31170:SF20">
    <property type="entry name" value="DUF247 DOMAIN PROTEIN"/>
    <property type="match status" value="1"/>
</dbReference>
<keyword evidence="1" id="KW-0472">Membrane</keyword>
<proteinExistence type="predicted"/>
<sequence length="473" mass="55050">MEKRSDICRAERLAQLGKAMQRIERGPQTPPPKIQRVDNHLRQNPDFAKYFLPRLLSIGPIHHGKENLKLGEQYKLIWTAMHLKENKQDPDDLCLRIEEIIEEVKGLYTEDAIRDYNDNTLVWMLFVDGCSVLQIMEKFDSLHPEELWIKPDQQEHVIRDLHLLENQIPYKILQILSKDEATLVSSMLNLEFGGLVKNDMFHEVVPQFSGCESWAKIFERLSLEDPQGKPKPNHLLDFLRLMFLKIDHGILQNRRMQETQIQINDDPKHNKEVPHLLWPTYKNIRELKAAGIRVERKETLCLSYVSFVSKWFSGVLKLPGFYVDESSPYVYLNMIAYEKCPDFHNNFEICSYLSFLDTLIDDANDVKELRLAGVIQNLLGSDEELAKLLNGVGTELASKGSYLLSTSKMTHSKKYTQVKYQIEKHCRNKWKTWMAQAYNTYFSNPWSICAFLAALLALVLTIIQTWMAIHPNN</sequence>
<dbReference type="PANTHER" id="PTHR31170">
    <property type="entry name" value="BNAC04G53230D PROTEIN"/>
    <property type="match status" value="1"/>
</dbReference>
<dbReference type="AlphaFoldDB" id="A0AAN9QW02"/>
<dbReference type="EMBL" id="JAYMYQ010000002">
    <property type="protein sequence ID" value="KAK7349624.1"/>
    <property type="molecule type" value="Genomic_DNA"/>
</dbReference>
<comment type="caution">
    <text evidence="2">The sequence shown here is derived from an EMBL/GenBank/DDBJ whole genome shotgun (WGS) entry which is preliminary data.</text>
</comment>
<dbReference type="Pfam" id="PF03140">
    <property type="entry name" value="DUF247"/>
    <property type="match status" value="1"/>
</dbReference>
<reference evidence="2 3" key="1">
    <citation type="submission" date="2024-01" db="EMBL/GenBank/DDBJ databases">
        <title>The genomes of 5 underutilized Papilionoideae crops provide insights into root nodulation and disease resistanc.</title>
        <authorList>
            <person name="Jiang F."/>
        </authorList>
    </citation>
    <scope>NUCLEOTIDE SEQUENCE [LARGE SCALE GENOMIC DNA]</scope>
    <source>
        <strain evidence="2">LVBAO_FW01</strain>
        <tissue evidence="2">Leaves</tissue>
    </source>
</reference>
<gene>
    <name evidence="2" type="ORF">VNO77_07133</name>
</gene>
<feature type="transmembrane region" description="Helical" evidence="1">
    <location>
        <begin position="445"/>
        <end position="469"/>
    </location>
</feature>
<dbReference type="Proteomes" id="UP001367508">
    <property type="component" value="Unassembled WGS sequence"/>
</dbReference>
<dbReference type="InterPro" id="IPR004158">
    <property type="entry name" value="DUF247_pln"/>
</dbReference>